<dbReference type="SUPFAM" id="SSF57190">
    <property type="entry name" value="Colipase-like"/>
    <property type="match status" value="2"/>
</dbReference>
<evidence type="ECO:0000256" key="7">
    <source>
        <dbReference type="ARBA" id="ARBA00023259"/>
    </source>
</evidence>
<evidence type="ECO:0000256" key="1">
    <source>
        <dbReference type="ARBA" id="ARBA00004613"/>
    </source>
</evidence>
<gene>
    <name evidence="10" type="primary">PROK2</name>
</gene>
<evidence type="ECO:0000256" key="6">
    <source>
        <dbReference type="ARBA" id="ARBA00023157"/>
    </source>
</evidence>
<keyword evidence="5" id="KW-0732">Signal</keyword>
<dbReference type="Pfam" id="PF06607">
    <property type="entry name" value="Prokineticin"/>
    <property type="match status" value="1"/>
</dbReference>
<evidence type="ECO:0000256" key="4">
    <source>
        <dbReference type="ARBA" id="ARBA00022656"/>
    </source>
</evidence>
<dbReference type="GO" id="GO:0090729">
    <property type="term" value="F:toxin activity"/>
    <property type="evidence" value="ECO:0007669"/>
    <property type="project" value="UniProtKB-KW"/>
</dbReference>
<dbReference type="GO" id="GO:0001935">
    <property type="term" value="P:endothelial cell proliferation"/>
    <property type="evidence" value="ECO:0007669"/>
    <property type="project" value="TreeGrafter"/>
</dbReference>
<dbReference type="KEGG" id="gsh:117351079"/>
<protein>
    <submittedName>
        <fullName evidence="10">Prokineticin-2</fullName>
    </submittedName>
</protein>
<dbReference type="InterPro" id="IPR009523">
    <property type="entry name" value="Prokineticin"/>
</dbReference>
<comment type="similarity">
    <text evidence="2">Belongs to the AVIT (prokineticin) family.</text>
</comment>
<keyword evidence="9" id="KW-1185">Reference proteome</keyword>
<dbReference type="Gene3D" id="2.10.80.10">
    <property type="entry name" value="Lipase, subunit A"/>
    <property type="match status" value="1"/>
</dbReference>
<accession>A0A6P8PJK1</accession>
<proteinExistence type="inferred from homology"/>
<evidence type="ECO:0000256" key="2">
    <source>
        <dbReference type="ARBA" id="ARBA00006999"/>
    </source>
</evidence>
<feature type="domain" description="Prokineticin" evidence="8">
    <location>
        <begin position="4"/>
        <end position="79"/>
    </location>
</feature>
<sequence>MLLIVLACQQDSQCGEGTCCAVSLWIQSLRLCTPIGIDGDECHPLSHKIPFFGKRIHHTCPCQPHLKCVRATENRYKCLPR</sequence>
<evidence type="ECO:0000256" key="3">
    <source>
        <dbReference type="ARBA" id="ARBA00022525"/>
    </source>
</evidence>
<dbReference type="GeneID" id="117351079"/>
<dbReference type="RefSeq" id="XP_033781690.1">
    <property type="nucleotide sequence ID" value="XM_033925799.1"/>
</dbReference>
<dbReference type="OrthoDB" id="6433669at2759"/>
<dbReference type="PANTHER" id="PTHR18821">
    <property type="entry name" value="PROKINETICIN"/>
    <property type="match status" value="1"/>
</dbReference>
<evidence type="ECO:0000256" key="5">
    <source>
        <dbReference type="ARBA" id="ARBA00022729"/>
    </source>
</evidence>
<dbReference type="InParanoid" id="A0A6P8PJK1"/>
<evidence type="ECO:0000259" key="8">
    <source>
        <dbReference type="Pfam" id="PF06607"/>
    </source>
</evidence>
<dbReference type="InterPro" id="IPR023569">
    <property type="entry name" value="Prokineticin_domain"/>
</dbReference>
<keyword evidence="6" id="KW-1015">Disulfide bond</keyword>
<dbReference type="GO" id="GO:0005576">
    <property type="term" value="C:extracellular region"/>
    <property type="evidence" value="ECO:0007669"/>
    <property type="project" value="UniProtKB-SubCell"/>
</dbReference>
<dbReference type="CTD" id="60675"/>
<keyword evidence="3" id="KW-0964">Secreted</keyword>
<evidence type="ECO:0000313" key="9">
    <source>
        <dbReference type="Proteomes" id="UP000515159"/>
    </source>
</evidence>
<dbReference type="PANTHER" id="PTHR18821:SF8">
    <property type="entry name" value="PROKINETICIN-2"/>
    <property type="match status" value="1"/>
</dbReference>
<dbReference type="AlphaFoldDB" id="A0A6P8PJK1"/>
<comment type="subcellular location">
    <subcellularLocation>
        <location evidence="1">Secreted</location>
    </subcellularLocation>
</comment>
<reference evidence="10" key="1">
    <citation type="submission" date="2025-08" db="UniProtKB">
        <authorList>
            <consortium name="RefSeq"/>
        </authorList>
    </citation>
    <scope>IDENTIFICATION</scope>
</reference>
<name>A0A6P8PJK1_GEOSA</name>
<organism evidence="9 10">
    <name type="scientific">Geotrypetes seraphini</name>
    <name type="common">Gaboon caecilian</name>
    <name type="synonym">Caecilia seraphini</name>
    <dbReference type="NCBI Taxonomy" id="260995"/>
    <lineage>
        <taxon>Eukaryota</taxon>
        <taxon>Metazoa</taxon>
        <taxon>Chordata</taxon>
        <taxon>Craniata</taxon>
        <taxon>Vertebrata</taxon>
        <taxon>Euteleostomi</taxon>
        <taxon>Amphibia</taxon>
        <taxon>Gymnophiona</taxon>
        <taxon>Geotrypetes</taxon>
    </lineage>
</organism>
<evidence type="ECO:0000313" key="10">
    <source>
        <dbReference type="RefSeq" id="XP_033781690.1"/>
    </source>
</evidence>
<keyword evidence="7" id="KW-1213">G-protein coupled receptor impairing toxin</keyword>
<dbReference type="Proteomes" id="UP000515159">
    <property type="component" value="Chromosome 17"/>
</dbReference>
<keyword evidence="4" id="KW-0800">Toxin</keyword>